<organism evidence="1 2">
    <name type="scientific">Blepharisma stoltei</name>
    <dbReference type="NCBI Taxonomy" id="1481888"/>
    <lineage>
        <taxon>Eukaryota</taxon>
        <taxon>Sar</taxon>
        <taxon>Alveolata</taxon>
        <taxon>Ciliophora</taxon>
        <taxon>Postciliodesmatophora</taxon>
        <taxon>Heterotrichea</taxon>
        <taxon>Heterotrichida</taxon>
        <taxon>Blepharismidae</taxon>
        <taxon>Blepharisma</taxon>
    </lineage>
</organism>
<keyword evidence="2" id="KW-1185">Reference proteome</keyword>
<evidence type="ECO:0000313" key="1">
    <source>
        <dbReference type="EMBL" id="CAG9314788.1"/>
    </source>
</evidence>
<dbReference type="EMBL" id="CAJZBQ010000012">
    <property type="protein sequence ID" value="CAG9314788.1"/>
    <property type="molecule type" value="Genomic_DNA"/>
</dbReference>
<proteinExistence type="predicted"/>
<dbReference type="AlphaFoldDB" id="A0AAU9IMS8"/>
<sequence>MGCCQGINFEKSEFAIPSYEAAMIMREKRKSLDEEFEDISLISRRVTQGDVEYFDEKTECNSKFIMDSFMTNTFTMRNDFESAFLVSDSVFLSSRDLISFIKQDIGKLSA</sequence>
<comment type="caution">
    <text evidence="1">The sequence shown here is derived from an EMBL/GenBank/DDBJ whole genome shotgun (WGS) entry which is preliminary data.</text>
</comment>
<name>A0AAU9IMS8_9CILI</name>
<accession>A0AAU9IMS8</accession>
<protein>
    <submittedName>
        <fullName evidence="1">Uncharacterized protein</fullName>
    </submittedName>
</protein>
<evidence type="ECO:0000313" key="2">
    <source>
        <dbReference type="Proteomes" id="UP001162131"/>
    </source>
</evidence>
<reference evidence="1" key="1">
    <citation type="submission" date="2021-09" db="EMBL/GenBank/DDBJ databases">
        <authorList>
            <consortium name="AG Swart"/>
            <person name="Singh M."/>
            <person name="Singh A."/>
            <person name="Seah K."/>
            <person name="Emmerich C."/>
        </authorList>
    </citation>
    <scope>NUCLEOTIDE SEQUENCE</scope>
    <source>
        <strain evidence="1">ATCC30299</strain>
    </source>
</reference>
<gene>
    <name evidence="1" type="ORF">BSTOLATCC_MIC11783</name>
</gene>
<dbReference type="Proteomes" id="UP001162131">
    <property type="component" value="Unassembled WGS sequence"/>
</dbReference>